<organism evidence="1">
    <name type="scientific">mine drainage metagenome</name>
    <dbReference type="NCBI Taxonomy" id="410659"/>
    <lineage>
        <taxon>unclassified sequences</taxon>
        <taxon>metagenomes</taxon>
        <taxon>ecological metagenomes</taxon>
    </lineage>
</organism>
<sequence>MRVQRRAGVGVGHRGEEVVASHGLAVVAAEIQLHAFGEAGASDQGLHHAHDLRTLLVHGRGVEIVDGHVAVGPHRVGHGARILWKLHRAQGAHVLDALDRAGRFAAALRGQVLAEFLVAEDGEAFLEAELEPVATGDAVAGPVVEVLVPDDRFDVLVVGVGGGGRVGQHVLGVEDVEALVLHRPHVEVAHGDDHEAVQVQAQAEALLVPGHRGHERLHGVVGLVQVALAHVDLQQVLAPGAAANALFAAHQARGHQREQVAGLGEGVFPHGLQAAVVEGTLAAQVAVAQQHRVDRLVGAQHHGEAAHHVGPVRPVGDAAETLGLALGEEGVTGHVQARQPGVAARRAGGGDVQRERLGQLVQAYAAVGLGIDVGFAVEQQRLQRDALAVEQQRRGRRGARQSPHLHAAFHPGAFGVEVELQGDLVDRVGRRFVLQAGDHGSLVGAHGIHSVDASWRIR</sequence>
<dbReference type="AlphaFoldDB" id="A0A1J5QQ73"/>
<evidence type="ECO:0000313" key="1">
    <source>
        <dbReference type="EMBL" id="OIQ78093.1"/>
    </source>
</evidence>
<dbReference type="EMBL" id="MLJW01001471">
    <property type="protein sequence ID" value="OIQ78093.1"/>
    <property type="molecule type" value="Genomic_DNA"/>
</dbReference>
<gene>
    <name evidence="1" type="ORF">GALL_402110</name>
</gene>
<proteinExistence type="predicted"/>
<comment type="caution">
    <text evidence="1">The sequence shown here is derived from an EMBL/GenBank/DDBJ whole genome shotgun (WGS) entry which is preliminary data.</text>
</comment>
<accession>A0A1J5QQ73</accession>
<name>A0A1J5QQ73_9ZZZZ</name>
<reference evidence="1" key="1">
    <citation type="submission" date="2016-10" db="EMBL/GenBank/DDBJ databases">
        <title>Sequence of Gallionella enrichment culture.</title>
        <authorList>
            <person name="Poehlein A."/>
            <person name="Muehling M."/>
            <person name="Daniel R."/>
        </authorList>
    </citation>
    <scope>NUCLEOTIDE SEQUENCE</scope>
</reference>
<protein>
    <submittedName>
        <fullName evidence="1">Uncharacterized protein</fullName>
    </submittedName>
</protein>